<dbReference type="PANTHER" id="PTHR31694">
    <property type="entry name" value="DESICCATION-LIKE PROTEIN"/>
    <property type="match status" value="1"/>
</dbReference>
<reference evidence="1 2" key="1">
    <citation type="submission" date="2024-02" db="EMBL/GenBank/DDBJ databases">
        <title>Discinaceae phylogenomics.</title>
        <authorList>
            <person name="Dirks A.C."/>
            <person name="James T.Y."/>
        </authorList>
    </citation>
    <scope>NUCLEOTIDE SEQUENCE [LARGE SCALE GENOMIC DNA]</scope>
    <source>
        <strain evidence="1 2">ACD0624</strain>
    </source>
</reference>
<dbReference type="PANTHER" id="PTHR31694:SF26">
    <property type="entry name" value="OS05G0151100 PROTEIN"/>
    <property type="match status" value="1"/>
</dbReference>
<keyword evidence="2" id="KW-1185">Reference proteome</keyword>
<dbReference type="Pfam" id="PF13668">
    <property type="entry name" value="Ferritin_2"/>
    <property type="match status" value="1"/>
</dbReference>
<dbReference type="EMBL" id="JBBBZM010000135">
    <property type="protein sequence ID" value="KAL0633171.1"/>
    <property type="molecule type" value="Genomic_DNA"/>
</dbReference>
<organism evidence="1 2">
    <name type="scientific">Discina gigas</name>
    <dbReference type="NCBI Taxonomy" id="1032678"/>
    <lineage>
        <taxon>Eukaryota</taxon>
        <taxon>Fungi</taxon>
        <taxon>Dikarya</taxon>
        <taxon>Ascomycota</taxon>
        <taxon>Pezizomycotina</taxon>
        <taxon>Pezizomycetes</taxon>
        <taxon>Pezizales</taxon>
        <taxon>Discinaceae</taxon>
        <taxon>Discina</taxon>
    </lineage>
</organism>
<dbReference type="InterPro" id="IPR009078">
    <property type="entry name" value="Ferritin-like_SF"/>
</dbReference>
<dbReference type="SUPFAM" id="SSF47240">
    <property type="entry name" value="Ferritin-like"/>
    <property type="match status" value="1"/>
</dbReference>
<name>A0ABR3GB35_9PEZI</name>
<sequence length="312" mass="33513">MKFSAGLIAGVAAVGFKRLPADFITFLFLLMNHHANRRVFYSALTLEHLEDAFYNQGLQLFTLDHFLDANFTEDFFSSIVTISNDEATHVDFLEKALTAAGFTPVKPCTYNFEFGDVFDFVLASGGLEGVGVGAYIGAAASIQQKPFLTAAASILAIEARHSAFIRAVSGNAPFPQPFDTPLSPPEVLSLAGQLVIECPSDNPRLPFVPLPVLKFELTEGQLEIKSGSTIQLSTEAVNPNSYGPIYAAFLTLTGPIFAEVSWTHYGNLETTVPEGINGQSYVVLTSSNTEVTDDTEIAGPAVIEVANTVFSG</sequence>
<dbReference type="Proteomes" id="UP001447188">
    <property type="component" value="Unassembled WGS sequence"/>
</dbReference>
<gene>
    <name evidence="1" type="ORF">Q9L58_007957</name>
</gene>
<dbReference type="InterPro" id="IPR052965">
    <property type="entry name" value="Pigment-catalase-like"/>
</dbReference>
<comment type="caution">
    <text evidence="1">The sequence shown here is derived from an EMBL/GenBank/DDBJ whole genome shotgun (WGS) entry which is preliminary data.</text>
</comment>
<protein>
    <submittedName>
        <fullName evidence="1">Uncharacterized protein</fullName>
    </submittedName>
</protein>
<evidence type="ECO:0000313" key="1">
    <source>
        <dbReference type="EMBL" id="KAL0633171.1"/>
    </source>
</evidence>
<proteinExistence type="predicted"/>
<accession>A0ABR3GB35</accession>
<evidence type="ECO:0000313" key="2">
    <source>
        <dbReference type="Proteomes" id="UP001447188"/>
    </source>
</evidence>